<evidence type="ECO:0000256" key="1">
    <source>
        <dbReference type="ARBA" id="ARBA00022448"/>
    </source>
</evidence>
<evidence type="ECO:0000256" key="3">
    <source>
        <dbReference type="SAM" id="MobiDB-lite"/>
    </source>
</evidence>
<dbReference type="Pfam" id="PF01659">
    <property type="entry name" value="Luteo_Vpg"/>
    <property type="match status" value="1"/>
</dbReference>
<feature type="region of interest" description="Disordered" evidence="3">
    <location>
        <begin position="127"/>
        <end position="153"/>
    </location>
</feature>
<feature type="compositionally biased region" description="Polar residues" evidence="3">
    <location>
        <begin position="127"/>
        <end position="139"/>
    </location>
</feature>
<dbReference type="InterPro" id="IPR001964">
    <property type="entry name" value="Luteo_VPG"/>
</dbReference>
<dbReference type="PRINTS" id="PR00912">
    <property type="entry name" value="LVIRUSORF5"/>
</dbReference>
<feature type="compositionally biased region" description="Basic residues" evidence="3">
    <location>
        <begin position="140"/>
        <end position="153"/>
    </location>
</feature>
<evidence type="ECO:0000313" key="4">
    <source>
        <dbReference type="EMBL" id="CRL92745.1"/>
    </source>
</evidence>
<keyword evidence="2" id="KW-0916">Viral movement protein</keyword>
<reference evidence="4" key="1">
    <citation type="journal article" date="2016" name="Arch. Virol.">
        <title>New poleroviruses associated with yellowing symptoms in different vegetable crops in Greece.</title>
        <authorList>
            <person name="Lotos L."/>
            <person name="Maliogka V.I."/>
            <person name="Katis N.I."/>
        </authorList>
    </citation>
    <scope>NUCLEOTIDE SEQUENCE</scope>
    <source>
        <strain evidence="4">MarIo5</strain>
    </source>
</reference>
<name>A0A0P1CZ31_9VIRU</name>
<dbReference type="GO" id="GO:0046740">
    <property type="term" value="P:transport of virus in host, cell to cell"/>
    <property type="evidence" value="ECO:0007669"/>
    <property type="project" value="UniProtKB-KW"/>
</dbReference>
<keyword evidence="1" id="KW-0813">Transport</keyword>
<accession>A0A0P1CZ31</accession>
<sequence>MEENAIVEQSGLGQFAQQLWSRQIGHHADECEDDELERLEEECQLAVPEGTASAKHLYSTRTVLKATPKELSPSGQVYQRVQHSQVEYLRPSMSIRSSHSLFASSVKPLPPPKAPSLMRWMHTANLMSSPQHSENSQSPRRGKLHSALRKLTG</sequence>
<organism evidence="4">
    <name type="scientific">Lettuce yellows virus</name>
    <dbReference type="NCBI Taxonomy" id="1667233"/>
    <lineage>
        <taxon>Viruses</taxon>
        <taxon>Riboviria</taxon>
        <taxon>Orthornavirae</taxon>
        <taxon>Pisuviricota</taxon>
        <taxon>Pisoniviricetes</taxon>
        <taxon>Sobelivirales</taxon>
        <taxon>Solemoviridae</taxon>
        <taxon>Polerovirus</taxon>
    </lineage>
</organism>
<evidence type="ECO:0000256" key="2">
    <source>
        <dbReference type="ARBA" id="ARBA00023031"/>
    </source>
</evidence>
<dbReference type="EMBL" id="LN865080">
    <property type="protein sequence ID" value="CRL92745.1"/>
    <property type="molecule type" value="Genomic_RNA"/>
</dbReference>
<proteinExistence type="predicted"/>
<protein>
    <submittedName>
        <fullName evidence="4">MP</fullName>
    </submittedName>
</protein>